<organism evidence="1 2">
    <name type="scientific">Candidatus Burkholderia verschuerenii</name>
    <dbReference type="NCBI Taxonomy" id="242163"/>
    <lineage>
        <taxon>Bacteria</taxon>
        <taxon>Pseudomonadati</taxon>
        <taxon>Pseudomonadota</taxon>
        <taxon>Betaproteobacteria</taxon>
        <taxon>Burkholderiales</taxon>
        <taxon>Burkholderiaceae</taxon>
        <taxon>Burkholderia</taxon>
    </lineage>
</organism>
<dbReference type="RefSeq" id="WP_083452257.1">
    <property type="nucleotide sequence ID" value="NZ_LFJJ01000124.1"/>
</dbReference>
<evidence type="ECO:0000313" key="2">
    <source>
        <dbReference type="Proteomes" id="UP000036959"/>
    </source>
</evidence>
<accession>A0A0L0MB48</accession>
<dbReference type="Proteomes" id="UP000036959">
    <property type="component" value="Unassembled WGS sequence"/>
</dbReference>
<comment type="caution">
    <text evidence="1">The sequence shown here is derived from an EMBL/GenBank/DDBJ whole genome shotgun (WGS) entry which is preliminary data.</text>
</comment>
<evidence type="ECO:0000313" key="1">
    <source>
        <dbReference type="EMBL" id="KND59496.1"/>
    </source>
</evidence>
<dbReference type="GO" id="GO:0016740">
    <property type="term" value="F:transferase activity"/>
    <property type="evidence" value="ECO:0007669"/>
    <property type="project" value="UniProtKB-KW"/>
</dbReference>
<dbReference type="PATRIC" id="fig|242163.4.peg.924"/>
<protein>
    <submittedName>
        <fullName evidence="1">Glycosyltransferase</fullName>
    </submittedName>
</protein>
<name>A0A0L0MB48_9BURK</name>
<sequence>MTRPAHLMESTIPARPEQAGHGVGTSLSKSFFRTARKMLPDGLLLRLLHLRRVGRWPNVTQPATFNEIILHRCLFPDPRWTTLTDKLLVRDYVKSKIGDAHLIPLIATPDVFTQDVFDALPNAFVTKANHGCGFVKVIWNKTETSFQELKRLADEWLATDFYRATRERHYQGIERRVYFEQLLSDGNGRVPADLKLNIFGHGPNGALVYTGVITDRFGAPRHDFYDPQWNRLDIVLGHYACSAQAAPRLPNWDKVVDIATRLADGLGYVRVDLYVVGDAVYFGELTFTPGAGLTKITPAHYDLEWGRLIRQMHGGA</sequence>
<dbReference type="InterPro" id="IPR029465">
    <property type="entry name" value="ATPgrasp_TupA"/>
</dbReference>
<dbReference type="SUPFAM" id="SSF56059">
    <property type="entry name" value="Glutathione synthetase ATP-binding domain-like"/>
    <property type="match status" value="1"/>
</dbReference>
<dbReference type="OrthoDB" id="9791827at2"/>
<keyword evidence="1" id="KW-0808">Transferase</keyword>
<gene>
    <name evidence="1" type="ORF">BVER_01367</name>
</gene>
<dbReference type="EMBL" id="LFJJ01000124">
    <property type="protein sequence ID" value="KND59496.1"/>
    <property type="molecule type" value="Genomic_DNA"/>
</dbReference>
<dbReference type="AlphaFoldDB" id="A0A0L0MB48"/>
<keyword evidence="2" id="KW-1185">Reference proteome</keyword>
<proteinExistence type="predicted"/>
<reference evidence="2" key="1">
    <citation type="submission" date="2015-06" db="EMBL/GenBank/DDBJ databases">
        <title>Comparative genomics of Burkholderia leaf nodule symbionts.</title>
        <authorList>
            <person name="Carlier A."/>
            <person name="Eberl L."/>
            <person name="Pinto-Carbo M."/>
        </authorList>
    </citation>
    <scope>NUCLEOTIDE SEQUENCE [LARGE SCALE GENOMIC DNA]</scope>
    <source>
        <strain evidence="2">UZHbot4</strain>
    </source>
</reference>
<dbReference type="Pfam" id="PF14305">
    <property type="entry name" value="ATPgrasp_TupA"/>
    <property type="match status" value="1"/>
</dbReference>